<dbReference type="Proteomes" id="UP000515121">
    <property type="component" value="Unplaced"/>
</dbReference>
<reference evidence="3" key="1">
    <citation type="submission" date="2025-08" db="UniProtKB">
        <authorList>
            <consortium name="RefSeq"/>
        </authorList>
    </citation>
    <scope>IDENTIFICATION</scope>
    <source>
        <tissue evidence="3">Fruit stalk</tissue>
    </source>
</reference>
<dbReference type="PANTHER" id="PTHR38530">
    <property type="entry name" value="OS06G0468300 PROTEIN"/>
    <property type="match status" value="1"/>
</dbReference>
<dbReference type="GeneID" id="111309138"/>
<evidence type="ECO:0000313" key="2">
    <source>
        <dbReference type="Proteomes" id="UP000515121"/>
    </source>
</evidence>
<keyword evidence="2" id="KW-1185">Reference proteome</keyword>
<gene>
    <name evidence="3" type="primary">LOC111309138</name>
</gene>
<evidence type="ECO:0000313" key="3">
    <source>
        <dbReference type="RefSeq" id="XP_022763772.1"/>
    </source>
</evidence>
<dbReference type="RefSeq" id="XP_022763772.1">
    <property type="nucleotide sequence ID" value="XM_022908037.1"/>
</dbReference>
<accession>A0A6P6AFX6</accession>
<dbReference type="AlphaFoldDB" id="A0A6P6AFX6"/>
<dbReference type="OrthoDB" id="730111at2759"/>
<sequence length="448" mass="50526">MAPGLKTISDHPSTSRKRLLSDSAKPKTPTPLNPYPLKKTRNLPNLTECQACGSRTDSANGKNRIQTLYSEWRIVLLCPRCYHRVDSSHICTYCFKEASDDCFSCEQCKRSVHKTCFLDYKSVPPWSYSVCGSEFTICIDCWVPKQIACKRGILTRNRKANNSRDSEVRNFGGAKLLEDVVKDANCSMEKKVEATVKAREMAVKKAVVAKQAVELASNALEECDDAELAFRLHRAMNSSPRISKNRNLCDKNGLEPLIAGSSRAFSCLKRPEIVYARRRKKPAEIVYAWCRKKASEIVYTPRRNKPNEMVYVQCGKKSHKLVYKRHSKHSESKEISGVEIGMKEREESCSSLLSNSSGVDGSMNSESKPYNYQDESIVFNDTQSDGKLVQYLLTYSRKKPNWKESPNGNSKFLYEGCNLESQATSPQLPESLMISTTTLQCSAFPHQA</sequence>
<evidence type="ECO:0000256" key="1">
    <source>
        <dbReference type="SAM" id="MobiDB-lite"/>
    </source>
</evidence>
<dbReference type="KEGG" id="dzi:111309138"/>
<name>A0A6P6AFX6_DURZI</name>
<proteinExistence type="predicted"/>
<protein>
    <submittedName>
        <fullName evidence="3">Uncharacterized protein LOC111309138</fullName>
    </submittedName>
</protein>
<feature type="region of interest" description="Disordered" evidence="1">
    <location>
        <begin position="1"/>
        <end position="41"/>
    </location>
</feature>
<organism evidence="2 3">
    <name type="scientific">Durio zibethinus</name>
    <name type="common">Durian</name>
    <dbReference type="NCBI Taxonomy" id="66656"/>
    <lineage>
        <taxon>Eukaryota</taxon>
        <taxon>Viridiplantae</taxon>
        <taxon>Streptophyta</taxon>
        <taxon>Embryophyta</taxon>
        <taxon>Tracheophyta</taxon>
        <taxon>Spermatophyta</taxon>
        <taxon>Magnoliopsida</taxon>
        <taxon>eudicotyledons</taxon>
        <taxon>Gunneridae</taxon>
        <taxon>Pentapetalae</taxon>
        <taxon>rosids</taxon>
        <taxon>malvids</taxon>
        <taxon>Malvales</taxon>
        <taxon>Malvaceae</taxon>
        <taxon>Helicteroideae</taxon>
        <taxon>Durio</taxon>
    </lineage>
</organism>